<evidence type="ECO:0000256" key="5">
    <source>
        <dbReference type="SAM" id="MobiDB-lite"/>
    </source>
</evidence>
<dbReference type="InterPro" id="IPR041495">
    <property type="entry name" value="Mub_B2"/>
</dbReference>
<evidence type="ECO:0000256" key="3">
    <source>
        <dbReference type="ARBA" id="ARBA00022729"/>
    </source>
</evidence>
<dbReference type="NCBIfam" id="TIGR01167">
    <property type="entry name" value="LPXTG_anchor"/>
    <property type="match status" value="1"/>
</dbReference>
<dbReference type="GO" id="GO:0031124">
    <property type="term" value="P:mRNA 3'-end processing"/>
    <property type="evidence" value="ECO:0007669"/>
    <property type="project" value="TreeGrafter"/>
</dbReference>
<keyword evidence="4" id="KW-0572">Peptidoglycan-anchor</keyword>
<dbReference type="EMBL" id="AZBY01000006">
    <property type="protein sequence ID" value="KDB01196.1"/>
    <property type="molecule type" value="Genomic_DNA"/>
</dbReference>
<accession>A0A836YXS5</accession>
<feature type="compositionally biased region" description="Polar residues" evidence="5">
    <location>
        <begin position="116"/>
        <end position="125"/>
    </location>
</feature>
<dbReference type="PANTHER" id="PTHR12460">
    <property type="entry name" value="CYCLIN-DEPENDENT KINASE INHIBITOR-RELATED PROTEIN"/>
    <property type="match status" value="1"/>
</dbReference>
<dbReference type="Proteomes" id="UP000026921">
    <property type="component" value="Unassembled WGS sequence"/>
</dbReference>
<keyword evidence="6" id="KW-0472">Membrane</keyword>
<dbReference type="GO" id="GO:0000993">
    <property type="term" value="F:RNA polymerase II complex binding"/>
    <property type="evidence" value="ECO:0007669"/>
    <property type="project" value="TreeGrafter"/>
</dbReference>
<organism evidence="8 9">
    <name type="scientific">Apilactobacillus kunkeei EFB6</name>
    <dbReference type="NCBI Taxonomy" id="1419324"/>
    <lineage>
        <taxon>Bacteria</taxon>
        <taxon>Bacillati</taxon>
        <taxon>Bacillota</taxon>
        <taxon>Bacilli</taxon>
        <taxon>Lactobacillales</taxon>
        <taxon>Lactobacillaceae</taxon>
        <taxon>Apilactobacillus</taxon>
    </lineage>
</organism>
<reference evidence="8 9" key="1">
    <citation type="journal article" date="2015" name="Stand. Genomic Sci.">
        <title>High quality draft genome of Lactobacillus kunkeei EFB6, isolated from a German European foulbrood outbreak of honeybees.</title>
        <authorList>
            <person name="Djukic M."/>
            <person name="Poehlein A."/>
            <person name="Strauss J."/>
            <person name="Tann F.J."/>
            <person name="Leimbach A."/>
            <person name="Hoppert M."/>
            <person name="Daniel R."/>
        </authorList>
    </citation>
    <scope>NUCLEOTIDE SEQUENCE [LARGE SCALE GENOMIC DNA]</scope>
    <source>
        <strain evidence="8 9">EFB6</strain>
    </source>
</reference>
<keyword evidence="6" id="KW-1133">Transmembrane helix</keyword>
<dbReference type="InterPro" id="IPR019931">
    <property type="entry name" value="LPXTG_anchor"/>
</dbReference>
<sequence length="1082" mass="115735">MNKEVKSRKILHKVKKNWVVIGMTSVALLGASYVASQSSTLAPTGITAHADETATQSTDSSSASTTSSAADNNSSSASQSNASNQSSQASSSTSQQSNESSQSNSSDNQTSSNDSNKSGDYTAPQSAVTASITNLGSQTTDVKKNASINYNIALNNDDNLGRVIPKGTQIKINVNPQSPLNMSDVFAYSVYSKYSSQNNFDESVSGNTITLTTKKDFYPGTVNMNLSLVVKGPRYNWNGDTEEHETNPDPVNVTLSSTLQLPGGSEKTVNIDANQISVLPNTKSEDEKVTYNNTDTPGFVQPNITKNYPDNVKDYPRSNSDRNYVNTSNGYANYAPAYSNAEGKPYFVAVAEFNKGNIPGFSGSRLSFTSGSDFDLNSLRLYASTDSYSYKDISNEPGVSFGVDSNGAVYADFSKSAYTKDFVDFVAYRPYSDLSSTYFVRGYGSFYKEGTEGEQSLPIGDLNYKIVPVKNDIGSSWVVAPNKTVYTQPDGTYAYNTNNLKDDVNVFKTVDGEPAGYEKVNDAVVNINNDSNINDGQTINVDQNSSRVIQLSYTSENAHTANATLTVVNPYVSVPSQNVTRNVTVNYVDVNTKKVLHTDSSSVQFTATGVRDTRDNSIIWGAWTPSNGTGQYDFKVPSIDGYVPEDSSDVKGSLNPLGEDVVRTVYMDPTEQVSESKTITVHVIPTDKSQQITETNSTGSYTGPKPMYDKGVSESYTFTRTNIKNTKTGAIVQYGAYTPATKVFTIKAPELEDYHLVNAKNAVRNRTVDPTKDGNDVYLLVPYEPDATTTVQRNVVDTLVIDHIDVSTKQKIAPDYERDYTFVQTGTKNERTGVIKWNDSYSPDSYSYSVESPKIDGYELTDPNQLYVTGTIDGAYDFTGTTVGYTKVATPSSSAAQSSSAEPSSSAASSSSAESNSSAAQSSSAEPSSSATQSSSAESSAQSSSAESSAQSSSAESSAQSSSAESSAQSSSAESSAQSSSAESSAQSSSAESSAQSSSSVPQSSSVPSSHGNNGGKPATSDKHEKTITPQHENNSTKSNANHERLPQTGDQTHENILVAIGAALIAMAVGLFMVAMRRKRK</sequence>
<evidence type="ECO:0000313" key="8">
    <source>
        <dbReference type="EMBL" id="KDB01196.1"/>
    </source>
</evidence>
<dbReference type="PROSITE" id="PS50847">
    <property type="entry name" value="GRAM_POS_ANCHORING"/>
    <property type="match status" value="1"/>
</dbReference>
<evidence type="ECO:0000256" key="4">
    <source>
        <dbReference type="ARBA" id="ARBA00023088"/>
    </source>
</evidence>
<evidence type="ECO:0000256" key="6">
    <source>
        <dbReference type="SAM" id="Phobius"/>
    </source>
</evidence>
<dbReference type="AlphaFoldDB" id="A0A836YXS5"/>
<keyword evidence="2" id="KW-0964">Secreted</keyword>
<feature type="compositionally biased region" description="Polar residues" evidence="5">
    <location>
        <begin position="1028"/>
        <end position="1040"/>
    </location>
</feature>
<proteinExistence type="predicted"/>
<name>A0A836YXS5_9LACO</name>
<dbReference type="Gene3D" id="2.60.40.4300">
    <property type="match status" value="1"/>
</dbReference>
<dbReference type="Pfam" id="PF00746">
    <property type="entry name" value="Gram_pos_anchor"/>
    <property type="match status" value="1"/>
</dbReference>
<feature type="compositionally biased region" description="Low complexity" evidence="5">
    <location>
        <begin position="892"/>
        <end position="1010"/>
    </location>
</feature>
<evidence type="ECO:0000313" key="9">
    <source>
        <dbReference type="Proteomes" id="UP000026921"/>
    </source>
</evidence>
<keyword evidence="3" id="KW-0732">Signal</keyword>
<dbReference type="RefSeq" id="WP_034534238.1">
    <property type="nucleotide sequence ID" value="NZ_AZBY01000006.1"/>
</dbReference>
<evidence type="ECO:0000259" key="7">
    <source>
        <dbReference type="PROSITE" id="PS50847"/>
    </source>
</evidence>
<comment type="caution">
    <text evidence="8">The sequence shown here is derived from an EMBL/GenBank/DDBJ whole genome shotgun (WGS) entry which is preliminary data.</text>
</comment>
<feature type="region of interest" description="Disordered" evidence="5">
    <location>
        <begin position="892"/>
        <end position="1048"/>
    </location>
</feature>
<feature type="domain" description="Gram-positive cocci surface proteins LPxTG" evidence="7">
    <location>
        <begin position="1046"/>
        <end position="1082"/>
    </location>
</feature>
<dbReference type="Pfam" id="PF17966">
    <property type="entry name" value="Muc_B2"/>
    <property type="match status" value="2"/>
</dbReference>
<keyword evidence="6" id="KW-0812">Transmembrane</keyword>
<protein>
    <recommendedName>
        <fullName evidence="7">Gram-positive cocci surface proteins LPxTG domain-containing protein</fullName>
    </recommendedName>
</protein>
<dbReference type="Pfam" id="PF19258">
    <property type="entry name" value="KxYKxGKxW_sig"/>
    <property type="match status" value="1"/>
</dbReference>
<evidence type="ECO:0000256" key="2">
    <source>
        <dbReference type="ARBA" id="ARBA00022525"/>
    </source>
</evidence>
<gene>
    <name evidence="8" type="ORF">LAKU_6c00540</name>
</gene>
<feature type="region of interest" description="Disordered" evidence="5">
    <location>
        <begin position="51"/>
        <end position="125"/>
    </location>
</feature>
<feature type="transmembrane region" description="Helical" evidence="6">
    <location>
        <begin position="1057"/>
        <end position="1077"/>
    </location>
</feature>
<feature type="compositionally biased region" description="Low complexity" evidence="5">
    <location>
        <begin position="53"/>
        <end position="115"/>
    </location>
</feature>
<evidence type="ECO:0000256" key="1">
    <source>
        <dbReference type="ARBA" id="ARBA00022512"/>
    </source>
</evidence>
<keyword evidence="1" id="KW-0134">Cell wall</keyword>
<dbReference type="InterPro" id="IPR022263">
    <property type="entry name" value="KxYKxGKxW"/>
</dbReference>
<dbReference type="PANTHER" id="PTHR12460:SF40">
    <property type="entry name" value="REGULATION OF NUCLEAR PRE-MRNA DOMAIN-CONTAINING PROTEIN 2"/>
    <property type="match status" value="1"/>
</dbReference>